<reference evidence="1 2" key="1">
    <citation type="submission" date="2024-08" db="EMBL/GenBank/DDBJ databases">
        <title>Whole-genome sequencing of halo(alkali)philic microorganisms from hypersaline lakes.</title>
        <authorList>
            <person name="Sorokin D.Y."/>
            <person name="Merkel A.Y."/>
            <person name="Messina E."/>
            <person name="Yakimov M."/>
        </authorList>
    </citation>
    <scope>NUCLEOTIDE SEQUENCE [LARGE SCALE GENOMIC DNA]</scope>
    <source>
        <strain evidence="1 2">AB-hyl4</strain>
    </source>
</reference>
<gene>
    <name evidence="1" type="ORF">ACERK3_16960</name>
</gene>
<proteinExistence type="predicted"/>
<keyword evidence="2" id="KW-1185">Reference proteome</keyword>
<sequence length="107" mass="11866">MTTLTTHHTATTRSTGGDVRASLREAVQAITREAEAHGWTIRRVYRSRCKRSHYVKLQHADAGKLTVRASDHTPTRPVEGKARMLLHIIGVRGSLANVLQYLARPAA</sequence>
<accession>A0ABV4UAB7</accession>
<protein>
    <submittedName>
        <fullName evidence="1">Uncharacterized protein</fullName>
    </submittedName>
</protein>
<organism evidence="1 2">
    <name type="scientific">Natronomicrosphaera hydrolytica</name>
    <dbReference type="NCBI Taxonomy" id="3242702"/>
    <lineage>
        <taxon>Bacteria</taxon>
        <taxon>Pseudomonadati</taxon>
        <taxon>Planctomycetota</taxon>
        <taxon>Phycisphaerae</taxon>
        <taxon>Phycisphaerales</taxon>
        <taxon>Phycisphaeraceae</taxon>
        <taxon>Natronomicrosphaera</taxon>
    </lineage>
</organism>
<dbReference type="EMBL" id="JBGUBD010000013">
    <property type="protein sequence ID" value="MFA9479973.1"/>
    <property type="molecule type" value="Genomic_DNA"/>
</dbReference>
<name>A0ABV4UAB7_9BACT</name>
<evidence type="ECO:0000313" key="1">
    <source>
        <dbReference type="EMBL" id="MFA9479973.1"/>
    </source>
</evidence>
<evidence type="ECO:0000313" key="2">
    <source>
        <dbReference type="Proteomes" id="UP001575105"/>
    </source>
</evidence>
<dbReference type="Proteomes" id="UP001575105">
    <property type="component" value="Unassembled WGS sequence"/>
</dbReference>
<dbReference type="RefSeq" id="WP_425346899.1">
    <property type="nucleotide sequence ID" value="NZ_JBGUBD010000013.1"/>
</dbReference>
<comment type="caution">
    <text evidence="1">The sequence shown here is derived from an EMBL/GenBank/DDBJ whole genome shotgun (WGS) entry which is preliminary data.</text>
</comment>